<dbReference type="GO" id="GO:0050661">
    <property type="term" value="F:NADP binding"/>
    <property type="evidence" value="ECO:0007669"/>
    <property type="project" value="InterPro"/>
</dbReference>
<protein>
    <submittedName>
        <fullName evidence="5">ADP-glyceromanno-heptose 6-epimerase</fullName>
    </submittedName>
</protein>
<keyword evidence="2" id="KW-0413">Isomerase</keyword>
<organism evidence="5 6">
    <name type="scientific">Methylacidiphilum caldifontis</name>
    <dbReference type="NCBI Taxonomy" id="2795386"/>
    <lineage>
        <taxon>Bacteria</taxon>
        <taxon>Pseudomonadati</taxon>
        <taxon>Verrucomicrobiota</taxon>
        <taxon>Methylacidiphilae</taxon>
        <taxon>Methylacidiphilales</taxon>
        <taxon>Methylacidiphilaceae</taxon>
        <taxon>Methylacidiphilum (ex Ratnadevi et al. 2023)</taxon>
    </lineage>
</organism>
<dbReference type="AlphaFoldDB" id="A0A4Y8PGC9"/>
<dbReference type="OrthoDB" id="9811743at2"/>
<gene>
    <name evidence="5" type="ORF">A7Q10_06335</name>
</gene>
<dbReference type="InterPro" id="IPR011912">
    <property type="entry name" value="Heptose_epim"/>
</dbReference>
<dbReference type="InterPro" id="IPR036291">
    <property type="entry name" value="NAD(P)-bd_dom_sf"/>
</dbReference>
<accession>A0A4Y8PGC9</accession>
<dbReference type="GO" id="GO:0008712">
    <property type="term" value="F:ADP-glyceromanno-heptose 6-epimerase activity"/>
    <property type="evidence" value="ECO:0007669"/>
    <property type="project" value="InterPro"/>
</dbReference>
<dbReference type="GO" id="GO:0005975">
    <property type="term" value="P:carbohydrate metabolic process"/>
    <property type="evidence" value="ECO:0007669"/>
    <property type="project" value="InterPro"/>
</dbReference>
<keyword evidence="1" id="KW-0521">NADP</keyword>
<dbReference type="PANTHER" id="PTHR43103:SF3">
    <property type="entry name" value="ADP-L-GLYCERO-D-MANNO-HEPTOSE-6-EPIMERASE"/>
    <property type="match status" value="1"/>
</dbReference>
<evidence type="ECO:0000259" key="4">
    <source>
        <dbReference type="Pfam" id="PF01370"/>
    </source>
</evidence>
<dbReference type="Proteomes" id="UP000297713">
    <property type="component" value="Unassembled WGS sequence"/>
</dbReference>
<keyword evidence="6" id="KW-1185">Reference proteome</keyword>
<dbReference type="EMBL" id="LXQC01000113">
    <property type="protein sequence ID" value="TFE70678.1"/>
    <property type="molecule type" value="Genomic_DNA"/>
</dbReference>
<dbReference type="PANTHER" id="PTHR43103">
    <property type="entry name" value="NUCLEOSIDE-DIPHOSPHATE-SUGAR EPIMERASE"/>
    <property type="match status" value="1"/>
</dbReference>
<reference evidence="5 6" key="1">
    <citation type="submission" date="2016-05" db="EMBL/GenBank/DDBJ databases">
        <title>Diversity and Homogeneity among Thermoacidophilic Verrucomicrobia Methanotrophs Linked with Geographical Origin.</title>
        <authorList>
            <person name="Erikstad H.-A."/>
            <person name="Smestad N.B."/>
            <person name="Ceballos R.M."/>
            <person name="Birkeland N.-K."/>
        </authorList>
    </citation>
    <scope>NUCLEOTIDE SEQUENCE [LARGE SCALE GENOMIC DNA]</scope>
    <source>
        <strain evidence="5 6">Phi</strain>
    </source>
</reference>
<dbReference type="Gene3D" id="3.90.25.10">
    <property type="entry name" value="UDP-galactose 4-epimerase, domain 1"/>
    <property type="match status" value="1"/>
</dbReference>
<dbReference type="Gene3D" id="3.40.50.720">
    <property type="entry name" value="NAD(P)-binding Rossmann-like Domain"/>
    <property type="match status" value="1"/>
</dbReference>
<sequence>MGKKIVVTGGAGFIGSNLVLELLNQLSEIEVVVIDDFSSGSFKNILNAHCDIITENLYRFDWSDYFSKKEIEVVFHLASLTDTTILDERRQMQNNVEAFRSLLRFFSGTSTKIIYASSAAIYGMRSGKNRLQDDPQPANPYGFSKLQMERLATAYMKENPQTRITGLRYFNVYGPREAHKKSASSMIFQLAKQIKEGKNPRLFSYGEQKRDFVYVADVVRATLLTAIKDCPLPLFNVGSGHARSFNDIVHILNQTLKTDAKPEYFPCPYSFYQSHTEADLELTQKHLGYVSKYSLEQGIAEYFDSGWLL</sequence>
<keyword evidence="3" id="KW-0119">Carbohydrate metabolism</keyword>
<dbReference type="NCBIfam" id="TIGR02197">
    <property type="entry name" value="heptose_epim"/>
    <property type="match status" value="1"/>
</dbReference>
<evidence type="ECO:0000256" key="1">
    <source>
        <dbReference type="ARBA" id="ARBA00022857"/>
    </source>
</evidence>
<evidence type="ECO:0000256" key="3">
    <source>
        <dbReference type="ARBA" id="ARBA00023277"/>
    </source>
</evidence>
<evidence type="ECO:0000256" key="2">
    <source>
        <dbReference type="ARBA" id="ARBA00023235"/>
    </source>
</evidence>
<evidence type="ECO:0000313" key="5">
    <source>
        <dbReference type="EMBL" id="TFE70678.1"/>
    </source>
</evidence>
<name>A0A4Y8PGC9_9BACT</name>
<dbReference type="SUPFAM" id="SSF51735">
    <property type="entry name" value="NAD(P)-binding Rossmann-fold domains"/>
    <property type="match status" value="1"/>
</dbReference>
<dbReference type="InterPro" id="IPR001509">
    <property type="entry name" value="Epimerase_deHydtase"/>
</dbReference>
<feature type="domain" description="NAD-dependent epimerase/dehydratase" evidence="4">
    <location>
        <begin position="5"/>
        <end position="226"/>
    </location>
</feature>
<dbReference type="Pfam" id="PF01370">
    <property type="entry name" value="Epimerase"/>
    <property type="match status" value="1"/>
</dbReference>
<comment type="caution">
    <text evidence="5">The sequence shown here is derived from an EMBL/GenBank/DDBJ whole genome shotgun (WGS) entry which is preliminary data.</text>
</comment>
<proteinExistence type="predicted"/>
<dbReference type="RefSeq" id="WP_134439631.1">
    <property type="nucleotide sequence ID" value="NZ_LXQC01000113.1"/>
</dbReference>
<evidence type="ECO:0000313" key="6">
    <source>
        <dbReference type="Proteomes" id="UP000297713"/>
    </source>
</evidence>